<comment type="caution">
    <text evidence="2">The sequence shown here is derived from an EMBL/GenBank/DDBJ whole genome shotgun (WGS) entry which is preliminary data.</text>
</comment>
<accession>A0A392VI19</accession>
<evidence type="ECO:0000313" key="3">
    <source>
        <dbReference type="Proteomes" id="UP000265520"/>
    </source>
</evidence>
<sequence>KVWRKAPSRDVLLLLVLSLAQGAPASCARRGRGI</sequence>
<organism evidence="2 3">
    <name type="scientific">Trifolium medium</name>
    <dbReference type="NCBI Taxonomy" id="97028"/>
    <lineage>
        <taxon>Eukaryota</taxon>
        <taxon>Viridiplantae</taxon>
        <taxon>Streptophyta</taxon>
        <taxon>Embryophyta</taxon>
        <taxon>Tracheophyta</taxon>
        <taxon>Spermatophyta</taxon>
        <taxon>Magnoliopsida</taxon>
        <taxon>eudicotyledons</taxon>
        <taxon>Gunneridae</taxon>
        <taxon>Pentapetalae</taxon>
        <taxon>rosids</taxon>
        <taxon>fabids</taxon>
        <taxon>Fabales</taxon>
        <taxon>Fabaceae</taxon>
        <taxon>Papilionoideae</taxon>
        <taxon>50 kb inversion clade</taxon>
        <taxon>NPAAA clade</taxon>
        <taxon>Hologalegina</taxon>
        <taxon>IRL clade</taxon>
        <taxon>Trifolieae</taxon>
        <taxon>Trifolium</taxon>
    </lineage>
</organism>
<feature type="non-terminal residue" evidence="2">
    <location>
        <position position="1"/>
    </location>
</feature>
<protein>
    <submittedName>
        <fullName evidence="2">Uncharacterized protein</fullName>
    </submittedName>
</protein>
<keyword evidence="1" id="KW-0732">Signal</keyword>
<dbReference type="Proteomes" id="UP000265520">
    <property type="component" value="Unassembled WGS sequence"/>
</dbReference>
<feature type="signal peptide" evidence="1">
    <location>
        <begin position="1"/>
        <end position="22"/>
    </location>
</feature>
<evidence type="ECO:0000313" key="2">
    <source>
        <dbReference type="EMBL" id="MCI88034.1"/>
    </source>
</evidence>
<dbReference type="AlphaFoldDB" id="A0A392VI19"/>
<name>A0A392VI19_9FABA</name>
<evidence type="ECO:0000256" key="1">
    <source>
        <dbReference type="SAM" id="SignalP"/>
    </source>
</evidence>
<keyword evidence="3" id="KW-1185">Reference proteome</keyword>
<dbReference type="EMBL" id="LXQA011181765">
    <property type="protein sequence ID" value="MCI88034.1"/>
    <property type="molecule type" value="Genomic_DNA"/>
</dbReference>
<reference evidence="2 3" key="1">
    <citation type="journal article" date="2018" name="Front. Plant Sci.">
        <title>Red Clover (Trifolium pratense) and Zigzag Clover (T. medium) - A Picture of Genomic Similarities and Differences.</title>
        <authorList>
            <person name="Dluhosova J."/>
            <person name="Istvanek J."/>
            <person name="Nedelnik J."/>
            <person name="Repkova J."/>
        </authorList>
    </citation>
    <scope>NUCLEOTIDE SEQUENCE [LARGE SCALE GENOMIC DNA]</scope>
    <source>
        <strain evidence="3">cv. 10/8</strain>
        <tissue evidence="2">Leaf</tissue>
    </source>
</reference>
<feature type="chain" id="PRO_5017298235" evidence="1">
    <location>
        <begin position="23"/>
        <end position="34"/>
    </location>
</feature>
<proteinExistence type="predicted"/>